<accession>A0A2P6NDW2</accession>
<dbReference type="GO" id="GO:0005874">
    <property type="term" value="C:microtubule"/>
    <property type="evidence" value="ECO:0007669"/>
    <property type="project" value="TreeGrafter"/>
</dbReference>
<dbReference type="GO" id="GO:0016020">
    <property type="term" value="C:membrane"/>
    <property type="evidence" value="ECO:0007669"/>
    <property type="project" value="TreeGrafter"/>
</dbReference>
<dbReference type="GO" id="GO:0008017">
    <property type="term" value="F:microtubule binding"/>
    <property type="evidence" value="ECO:0007669"/>
    <property type="project" value="TreeGrafter"/>
</dbReference>
<dbReference type="PANTHER" id="PTHR11566:SF21">
    <property type="entry name" value="DYNAMIN RELATED PROTEIN 1, ISOFORM A"/>
    <property type="match status" value="1"/>
</dbReference>
<dbReference type="InterPro" id="IPR027417">
    <property type="entry name" value="P-loop_NTPase"/>
</dbReference>
<dbReference type="PRINTS" id="PR00195">
    <property type="entry name" value="DYNAMIN"/>
</dbReference>
<evidence type="ECO:0000313" key="3">
    <source>
        <dbReference type="Proteomes" id="UP000241769"/>
    </source>
</evidence>
<gene>
    <name evidence="2" type="ORF">PROFUN_10329</name>
</gene>
<name>A0A2P6NDW2_9EUKA</name>
<sequence>MRCLLHMKYSVGIWSGDTTPARFCCSDTELRLQQSPLSSEVVKVTPLSNRWTLPTVAPAAPLNADVAASLTQIGSVTHKDPLGRSDRQQSWQDEWTDGWARCGEIEHFMDEAVRHKYGEVKGINEDVMVVEITSTEVPNLTLVDLPGIIGGSHLGEPADMPQQTRALVERYLNNEHTLVIAVIPANQRIHCRVLTMADKANFGHMRPNNPFLELKERLDGGANDVIPLKNNYIADDTIHAGIDLVKAAKRERQWFDCHLPGYAAQEKATGDQLVLKLTDMLCRYISEKWATKASEKIREEIKRIVEEETKLGRDPQKYTHAEFWAHFTQWILSNIHLVIEKIKQRAIQERSDRRGGTLANLEKMLGEIQKLCLRRPGDGTPLEDVKGRIRQRLPWVVSRVQRGDCSIKRKEKLSTSLRGFGTVDVDIIIQKDNESNGRTNITRKNRSTRCLGIREVLLDRARGLIDRLDHISESLEGKLKLDFPQLVVVGEESCGKSSTLERICMMPLFPRDRTEAICTRMPIKLRLKHLSVPEMKTFCAQNGIGYQDGTAAVRLCYEDAHKPANKQWSPFYTIAEIEEKVKQFMDEAVRQKHGQVKGIIEDVMVVEITSFEVPNLTLVDLPGIIGGSVAGEPIDMPQQTRALAEKYLNNQHTLAIAVVPAYQRIRNAQVMDLIERSGKKDQTIGVLTMCDKADQSNLRPRDPFFELKERLSGRAKDVIPLKNNYIAVMNRDNTLHAGMDLTTAATRETEWFERNLPGYTAQGKATGDQLVLKLTDMLCQYISETWSHEASTKVQGEIRLLVTEEETELGRDPRKYTHSDFWTHLYKLIALNLDSIMDRVAKRVLQESAAHRAPVGNLGEGRLNKRRMTTRRRNAKEEAMLAALLSIPDLIDAELRSLLENDMSGSMKFGRFRPFIDEWMDSVFEIAQGHVETAKDVLLEKMNDFWMVEEAEMNKGINPDSVLCWVMEEEVLVPTADQLGSPALMQQIPHSPENVLLEGQEYQVKRQERKNAYDNLQHILYEIQNLSKPSRQCVQDPDEGDPAYIDENKDTNFPCMLGLDLEA</sequence>
<dbReference type="GO" id="GO:0005737">
    <property type="term" value="C:cytoplasm"/>
    <property type="evidence" value="ECO:0007669"/>
    <property type="project" value="TreeGrafter"/>
</dbReference>
<proteinExistence type="predicted"/>
<dbReference type="InterPro" id="IPR022812">
    <property type="entry name" value="Dynamin"/>
</dbReference>
<dbReference type="SMART" id="SM00053">
    <property type="entry name" value="DYNc"/>
    <property type="match status" value="1"/>
</dbReference>
<evidence type="ECO:0000259" key="1">
    <source>
        <dbReference type="SMART" id="SM00053"/>
    </source>
</evidence>
<dbReference type="InParanoid" id="A0A2P6NDW2"/>
<dbReference type="STRING" id="1890364.A0A2P6NDW2"/>
<dbReference type="GO" id="GO:0003924">
    <property type="term" value="F:GTPase activity"/>
    <property type="evidence" value="ECO:0007669"/>
    <property type="project" value="InterPro"/>
</dbReference>
<dbReference type="EMBL" id="MDYQ01000110">
    <property type="protein sequence ID" value="PRP82121.1"/>
    <property type="molecule type" value="Genomic_DNA"/>
</dbReference>
<dbReference type="InterPro" id="IPR001401">
    <property type="entry name" value="Dynamin_GTPase"/>
</dbReference>
<dbReference type="Proteomes" id="UP000241769">
    <property type="component" value="Unassembled WGS sequence"/>
</dbReference>
<comment type="caution">
    <text evidence="2">The sequence shown here is derived from an EMBL/GenBank/DDBJ whole genome shotgun (WGS) entry which is preliminary data.</text>
</comment>
<dbReference type="Pfam" id="PF00350">
    <property type="entry name" value="Dynamin_N"/>
    <property type="match status" value="2"/>
</dbReference>
<dbReference type="Gene3D" id="3.40.50.300">
    <property type="entry name" value="P-loop containing nucleotide triphosphate hydrolases"/>
    <property type="match status" value="2"/>
</dbReference>
<reference evidence="2 3" key="1">
    <citation type="journal article" date="2018" name="Genome Biol. Evol.">
        <title>Multiple Roots of Fruiting Body Formation in Amoebozoa.</title>
        <authorList>
            <person name="Hillmann F."/>
            <person name="Forbes G."/>
            <person name="Novohradska S."/>
            <person name="Ferling I."/>
            <person name="Riege K."/>
            <person name="Groth M."/>
            <person name="Westermann M."/>
            <person name="Marz M."/>
            <person name="Spaller T."/>
            <person name="Winckler T."/>
            <person name="Schaap P."/>
            <person name="Glockner G."/>
        </authorList>
    </citation>
    <scope>NUCLEOTIDE SEQUENCE [LARGE SCALE GENOMIC DNA]</scope>
    <source>
        <strain evidence="2 3">Jena</strain>
    </source>
</reference>
<dbReference type="GO" id="GO:0005525">
    <property type="term" value="F:GTP binding"/>
    <property type="evidence" value="ECO:0007669"/>
    <property type="project" value="InterPro"/>
</dbReference>
<evidence type="ECO:0000313" key="2">
    <source>
        <dbReference type="EMBL" id="PRP82121.1"/>
    </source>
</evidence>
<dbReference type="SUPFAM" id="SSF52540">
    <property type="entry name" value="P-loop containing nucleoside triphosphate hydrolases"/>
    <property type="match status" value="2"/>
</dbReference>
<dbReference type="InterPro" id="IPR045063">
    <property type="entry name" value="Dynamin_N"/>
</dbReference>
<dbReference type="AlphaFoldDB" id="A0A2P6NDW2"/>
<dbReference type="OrthoDB" id="116917at2759"/>
<feature type="domain" description="Dynamin GTPase" evidence="1">
    <location>
        <begin position="458"/>
        <end position="739"/>
    </location>
</feature>
<protein>
    <recommendedName>
        <fullName evidence="1">Dynamin GTPase domain-containing protein</fullName>
    </recommendedName>
</protein>
<keyword evidence="3" id="KW-1185">Reference proteome</keyword>
<organism evidence="2 3">
    <name type="scientific">Planoprotostelium fungivorum</name>
    <dbReference type="NCBI Taxonomy" id="1890364"/>
    <lineage>
        <taxon>Eukaryota</taxon>
        <taxon>Amoebozoa</taxon>
        <taxon>Evosea</taxon>
        <taxon>Variosea</taxon>
        <taxon>Cavosteliida</taxon>
        <taxon>Cavosteliaceae</taxon>
        <taxon>Planoprotostelium</taxon>
    </lineage>
</organism>
<dbReference type="PANTHER" id="PTHR11566">
    <property type="entry name" value="DYNAMIN"/>
    <property type="match status" value="1"/>
</dbReference>